<protein>
    <submittedName>
        <fullName evidence="2">Uncharacterized protein</fullName>
    </submittedName>
</protein>
<keyword evidence="1" id="KW-0812">Transmembrane</keyword>
<reference evidence="2" key="1">
    <citation type="submission" date="2018-04" db="EMBL/GenBank/DDBJ databases">
        <title>Draft Genome Sequences of Chryseobacterium lactis NCTC11390T isolated from milk, Chryseobacterium oncorhynchi 701B-08T from rainbow trout, and Chryseobacterium viscerum 687B-08T from diseased fish.</title>
        <authorList>
            <person name="Jeong J.-J."/>
            <person name="Lee Y.J."/>
            <person name="Pathiraja D."/>
            <person name="Park B."/>
            <person name="Choi I.-G."/>
            <person name="Kim K.D."/>
        </authorList>
    </citation>
    <scope>NUCLEOTIDE SEQUENCE [LARGE SCALE GENOMIC DNA]</scope>
    <source>
        <strain evidence="2">701B-08</strain>
    </source>
</reference>
<dbReference type="OrthoDB" id="1264337at2"/>
<dbReference type="RefSeq" id="WP_109622842.1">
    <property type="nucleotide sequence ID" value="NZ_PPEI02000005.1"/>
</dbReference>
<evidence type="ECO:0000256" key="1">
    <source>
        <dbReference type="SAM" id="Phobius"/>
    </source>
</evidence>
<gene>
    <name evidence="2" type="ORF">C1638_016665</name>
</gene>
<proteinExistence type="predicted"/>
<evidence type="ECO:0000313" key="3">
    <source>
        <dbReference type="Proteomes" id="UP000236182"/>
    </source>
</evidence>
<keyword evidence="3" id="KW-1185">Reference proteome</keyword>
<keyword evidence="1" id="KW-1133">Transmembrane helix</keyword>
<feature type="transmembrane region" description="Helical" evidence="1">
    <location>
        <begin position="55"/>
        <end position="73"/>
    </location>
</feature>
<organism evidence="2 3">
    <name type="scientific">Chryseobacterium oncorhynchi</name>
    <dbReference type="NCBI Taxonomy" id="741074"/>
    <lineage>
        <taxon>Bacteria</taxon>
        <taxon>Pseudomonadati</taxon>
        <taxon>Bacteroidota</taxon>
        <taxon>Flavobacteriia</taxon>
        <taxon>Flavobacteriales</taxon>
        <taxon>Weeksellaceae</taxon>
        <taxon>Chryseobacterium group</taxon>
        <taxon>Chryseobacterium</taxon>
    </lineage>
</organism>
<keyword evidence="1" id="KW-0472">Membrane</keyword>
<dbReference type="Proteomes" id="UP000236182">
    <property type="component" value="Unassembled WGS sequence"/>
</dbReference>
<evidence type="ECO:0000313" key="2">
    <source>
        <dbReference type="EMBL" id="PWN62139.1"/>
    </source>
</evidence>
<dbReference type="AlphaFoldDB" id="A0A316WM08"/>
<feature type="transmembrane region" description="Helical" evidence="1">
    <location>
        <begin position="12"/>
        <end position="34"/>
    </location>
</feature>
<feature type="transmembrane region" description="Helical" evidence="1">
    <location>
        <begin position="85"/>
        <end position="106"/>
    </location>
</feature>
<dbReference type="EMBL" id="PPEI02000005">
    <property type="protein sequence ID" value="PWN62139.1"/>
    <property type="molecule type" value="Genomic_DNA"/>
</dbReference>
<accession>A0A316WM08</accession>
<comment type="caution">
    <text evidence="2">The sequence shown here is derived from an EMBL/GenBank/DDBJ whole genome shotgun (WGS) entry which is preliminary data.</text>
</comment>
<sequence>MSDISIIDEELAWMILVVLLSAGVFFLIFLYHVVRAYIKSNREKIKFKDTRSYGYILGGGAIIGFEFFCILFLEMESEIIRDIATGIFSVVLFFSPIIIWLIASYYNKLKKL</sequence>
<name>A0A316WM08_9FLAO</name>